<dbReference type="SUPFAM" id="SSF47413">
    <property type="entry name" value="lambda repressor-like DNA-binding domains"/>
    <property type="match status" value="1"/>
</dbReference>
<sequence length="158" mass="17598">MTPNGTAIRAIRVVRRMSLRQLARLTDLDRGHISRLERGLAGASEASLHRIATALEVPVADLLRADDEPPPPPQPERDVPAPGTPEGELFHYTPEEAARWLPWSARWLRRKARLREVPHNRGAGQITLTGRDIREISAMTAVRPEPDEHGEPPDRSPG</sequence>
<evidence type="ECO:0000256" key="1">
    <source>
        <dbReference type="ARBA" id="ARBA00023125"/>
    </source>
</evidence>
<feature type="region of interest" description="Disordered" evidence="2">
    <location>
        <begin position="60"/>
        <end position="89"/>
    </location>
</feature>
<evidence type="ECO:0000256" key="2">
    <source>
        <dbReference type="SAM" id="MobiDB-lite"/>
    </source>
</evidence>
<protein>
    <submittedName>
        <fullName evidence="4">Transcriptional regulator, contains XRE-family HTH domain</fullName>
    </submittedName>
</protein>
<name>A0A286DS74_9ACTN</name>
<dbReference type="Pfam" id="PF01381">
    <property type="entry name" value="HTH_3"/>
    <property type="match status" value="1"/>
</dbReference>
<dbReference type="SMART" id="SM00530">
    <property type="entry name" value="HTH_XRE"/>
    <property type="match status" value="1"/>
</dbReference>
<keyword evidence="1" id="KW-0238">DNA-binding</keyword>
<dbReference type="Gene3D" id="1.10.260.40">
    <property type="entry name" value="lambda repressor-like DNA-binding domains"/>
    <property type="match status" value="1"/>
</dbReference>
<feature type="compositionally biased region" description="Basic and acidic residues" evidence="2">
    <location>
        <begin position="144"/>
        <end position="158"/>
    </location>
</feature>
<feature type="region of interest" description="Disordered" evidence="2">
    <location>
        <begin position="139"/>
        <end position="158"/>
    </location>
</feature>
<keyword evidence="5" id="KW-1185">Reference proteome</keyword>
<evidence type="ECO:0000313" key="4">
    <source>
        <dbReference type="EMBL" id="SOD61404.1"/>
    </source>
</evidence>
<evidence type="ECO:0000259" key="3">
    <source>
        <dbReference type="PROSITE" id="PS50943"/>
    </source>
</evidence>
<dbReference type="EMBL" id="OCNE01000003">
    <property type="protein sequence ID" value="SOD61404.1"/>
    <property type="molecule type" value="Genomic_DNA"/>
</dbReference>
<dbReference type="RefSeq" id="WP_141514556.1">
    <property type="nucleotide sequence ID" value="NZ_OCNE01000003.1"/>
</dbReference>
<gene>
    <name evidence="4" type="ORF">SAMN06297387_103151</name>
</gene>
<organism evidence="4 5">
    <name type="scientific">Streptomyces zhaozhouensis</name>
    <dbReference type="NCBI Taxonomy" id="1300267"/>
    <lineage>
        <taxon>Bacteria</taxon>
        <taxon>Bacillati</taxon>
        <taxon>Actinomycetota</taxon>
        <taxon>Actinomycetes</taxon>
        <taxon>Kitasatosporales</taxon>
        <taxon>Streptomycetaceae</taxon>
        <taxon>Streptomyces</taxon>
    </lineage>
</organism>
<dbReference type="CDD" id="cd00093">
    <property type="entry name" value="HTH_XRE"/>
    <property type="match status" value="1"/>
</dbReference>
<dbReference type="AlphaFoldDB" id="A0A286DS74"/>
<dbReference type="GO" id="GO:0005829">
    <property type="term" value="C:cytosol"/>
    <property type="evidence" value="ECO:0007669"/>
    <property type="project" value="TreeGrafter"/>
</dbReference>
<dbReference type="PROSITE" id="PS50943">
    <property type="entry name" value="HTH_CROC1"/>
    <property type="match status" value="1"/>
</dbReference>
<feature type="domain" description="HTH cro/C1-type" evidence="3">
    <location>
        <begin position="8"/>
        <end position="62"/>
    </location>
</feature>
<accession>A0A286DS74</accession>
<dbReference type="PANTHER" id="PTHR46797">
    <property type="entry name" value="HTH-TYPE TRANSCRIPTIONAL REGULATOR"/>
    <property type="match status" value="1"/>
</dbReference>
<dbReference type="GO" id="GO:0003700">
    <property type="term" value="F:DNA-binding transcription factor activity"/>
    <property type="evidence" value="ECO:0007669"/>
    <property type="project" value="TreeGrafter"/>
</dbReference>
<reference evidence="4 5" key="1">
    <citation type="submission" date="2017-09" db="EMBL/GenBank/DDBJ databases">
        <authorList>
            <person name="Ehlers B."/>
            <person name="Leendertz F.H."/>
        </authorList>
    </citation>
    <scope>NUCLEOTIDE SEQUENCE [LARGE SCALE GENOMIC DNA]</scope>
    <source>
        <strain evidence="4 5">CGMCC 4.7095</strain>
    </source>
</reference>
<dbReference type="PANTHER" id="PTHR46797:SF19">
    <property type="entry name" value="BLL2473 PROTEIN"/>
    <property type="match status" value="1"/>
</dbReference>
<dbReference type="InterPro" id="IPR050807">
    <property type="entry name" value="TransReg_Diox_bact_type"/>
</dbReference>
<dbReference type="InterPro" id="IPR001387">
    <property type="entry name" value="Cro/C1-type_HTH"/>
</dbReference>
<proteinExistence type="predicted"/>
<dbReference type="InterPro" id="IPR010982">
    <property type="entry name" value="Lambda_DNA-bd_dom_sf"/>
</dbReference>
<dbReference type="Proteomes" id="UP000219072">
    <property type="component" value="Unassembled WGS sequence"/>
</dbReference>
<evidence type="ECO:0000313" key="5">
    <source>
        <dbReference type="Proteomes" id="UP000219072"/>
    </source>
</evidence>
<dbReference type="OrthoDB" id="4311362at2"/>
<dbReference type="GO" id="GO:0003677">
    <property type="term" value="F:DNA binding"/>
    <property type="evidence" value="ECO:0007669"/>
    <property type="project" value="UniProtKB-KW"/>
</dbReference>